<proteinExistence type="predicted"/>
<reference evidence="3" key="1">
    <citation type="journal article" date="2018" name="Genome Biol.">
        <title>SKESA: strategic k-mer extension for scrupulous assemblies.</title>
        <authorList>
            <person name="Souvorov A."/>
            <person name="Agarwala R."/>
            <person name="Lipman D.J."/>
        </authorList>
    </citation>
    <scope>NUCLEOTIDE SEQUENCE</scope>
    <source>
        <strain evidence="4">MA.CK_98/00010293</strain>
        <strain evidence="3">MA.CK_98/00011463</strain>
    </source>
</reference>
<feature type="transmembrane region" description="Helical" evidence="1">
    <location>
        <begin position="52"/>
        <end position="76"/>
    </location>
</feature>
<keyword evidence="1" id="KW-0812">Transmembrane</keyword>
<dbReference type="InterPro" id="IPR000045">
    <property type="entry name" value="Prepilin_IV_endopep_pep"/>
</dbReference>
<feature type="domain" description="Prepilin type IV endopeptidase peptidase" evidence="2">
    <location>
        <begin position="3"/>
        <end position="64"/>
    </location>
</feature>
<feature type="transmembrane region" description="Helical" evidence="1">
    <location>
        <begin position="6"/>
        <end position="23"/>
    </location>
</feature>
<dbReference type="AlphaFoldDB" id="A0A759K4W1"/>
<dbReference type="Pfam" id="PF01478">
    <property type="entry name" value="Peptidase_A24"/>
    <property type="match status" value="1"/>
</dbReference>
<evidence type="ECO:0000313" key="4">
    <source>
        <dbReference type="EMBL" id="HAG5358955.1"/>
    </source>
</evidence>
<organism evidence="3">
    <name type="scientific">Salmonella enterica</name>
    <name type="common">Salmonella choleraesuis</name>
    <dbReference type="NCBI Taxonomy" id="28901"/>
    <lineage>
        <taxon>Bacteria</taxon>
        <taxon>Pseudomonadati</taxon>
        <taxon>Pseudomonadota</taxon>
        <taxon>Gammaproteobacteria</taxon>
        <taxon>Enterobacterales</taxon>
        <taxon>Enterobacteriaceae</taxon>
        <taxon>Salmonella</taxon>
    </lineage>
</organism>
<keyword evidence="1" id="KW-0472">Membrane</keyword>
<accession>A0A759K4W1</accession>
<dbReference type="EMBL" id="DAAXOF010000029">
    <property type="protein sequence ID" value="HAG1883065.1"/>
    <property type="molecule type" value="Genomic_DNA"/>
</dbReference>
<feature type="transmembrane region" description="Helical" evidence="1">
    <location>
        <begin position="28"/>
        <end position="46"/>
    </location>
</feature>
<keyword evidence="1" id="KW-1133">Transmembrane helix</keyword>
<evidence type="ECO:0000313" key="3">
    <source>
        <dbReference type="EMBL" id="HAG1883065.1"/>
    </source>
</evidence>
<sequence length="101" mass="11198">MSILGAMLSFFVMYLSMLIRMMLKKADVFAVGDIALAIVAGVWLGLEMLHLFLFITSLSFISYALQLLPVSFLWMGGRHGLVVSNKNNTEDLDILQINTGV</sequence>
<dbReference type="EMBL" id="DAAYQT010000029">
    <property type="protein sequence ID" value="HAG5358955.1"/>
    <property type="molecule type" value="Genomic_DNA"/>
</dbReference>
<protein>
    <recommendedName>
        <fullName evidence="2">Prepilin type IV endopeptidase peptidase domain-containing protein</fullName>
    </recommendedName>
</protein>
<comment type="caution">
    <text evidence="3">The sequence shown here is derived from an EMBL/GenBank/DDBJ whole genome shotgun (WGS) entry which is preliminary data.</text>
</comment>
<evidence type="ECO:0000256" key="1">
    <source>
        <dbReference type="SAM" id="Phobius"/>
    </source>
</evidence>
<name>A0A759K4W1_SALER</name>
<gene>
    <name evidence="4" type="ORF">G8O64_004644</name>
    <name evidence="3" type="ORF">G8V93_004636</name>
</gene>
<reference evidence="3" key="2">
    <citation type="submission" date="2020-02" db="EMBL/GenBank/DDBJ databases">
        <authorList>
            <consortium name="NCBI Pathogen Detection Project"/>
        </authorList>
    </citation>
    <scope>NUCLEOTIDE SEQUENCE</scope>
    <source>
        <strain evidence="4">MA.CK_98/00010293</strain>
        <strain evidence="3">MA.CK_98/00011463</strain>
    </source>
</reference>
<evidence type="ECO:0000259" key="2">
    <source>
        <dbReference type="Pfam" id="PF01478"/>
    </source>
</evidence>